<evidence type="ECO:0008006" key="3">
    <source>
        <dbReference type="Google" id="ProtNLM"/>
    </source>
</evidence>
<protein>
    <recommendedName>
        <fullName evidence="3">S-layer protein C-terminal domain-containing protein</fullName>
    </recommendedName>
</protein>
<dbReference type="EMBL" id="CP015520">
    <property type="protein sequence ID" value="ANF22067.1"/>
    <property type="molecule type" value="Genomic_DNA"/>
</dbReference>
<gene>
    <name evidence="1" type="ORF">A7C91_01825</name>
</gene>
<dbReference type="AlphaFoldDB" id="A0A172WF69"/>
<keyword evidence="2" id="KW-1185">Reference proteome</keyword>
<evidence type="ECO:0000313" key="1">
    <source>
        <dbReference type="EMBL" id="ANF22067.1"/>
    </source>
</evidence>
<dbReference type="STRING" id="1712654.A7C91_01825"/>
<name>A0A172WF69_9EURY</name>
<dbReference type="KEGG" id="tpie:A7C91_01825"/>
<proteinExistence type="predicted"/>
<dbReference type="Proteomes" id="UP000076969">
    <property type="component" value="Chromosome"/>
</dbReference>
<evidence type="ECO:0000313" key="2">
    <source>
        <dbReference type="Proteomes" id="UP000076969"/>
    </source>
</evidence>
<organism evidence="1 2">
    <name type="scientific">Thermococcus piezophilus</name>
    <dbReference type="NCBI Taxonomy" id="1712654"/>
    <lineage>
        <taxon>Archaea</taxon>
        <taxon>Methanobacteriati</taxon>
        <taxon>Methanobacteriota</taxon>
        <taxon>Thermococci</taxon>
        <taxon>Thermococcales</taxon>
        <taxon>Thermococcaceae</taxon>
        <taxon>Thermococcus</taxon>
    </lineage>
</organism>
<reference evidence="2" key="1">
    <citation type="journal article" date="2016" name="Syst. Appl. Microbiol.">
        <title>Thermococcus piezophilus sp. nov., a novel hyperthermophilic and piezophilic archaeon with a broad pressure range for growth, isolated from a deepest hydrothermal vent at the Mid-Cayman Rise.</title>
        <authorList>
            <person name="Dalmasso C."/>
            <person name="Oger P."/>
            <person name="Selva G."/>
            <person name="Courtine D."/>
            <person name="L'Haridon S."/>
            <person name="Garlaschelli A."/>
            <person name="Roussel E."/>
            <person name="Miyazaki J."/>
            <person name="Reveillaud J."/>
            <person name="Jebbar M."/>
            <person name="Takai K."/>
            <person name="Maignien L."/>
            <person name="Alain K."/>
        </authorList>
    </citation>
    <scope>NUCLEOTIDE SEQUENCE [LARGE SCALE GENOMIC DNA]</scope>
    <source>
        <strain evidence="2">CDGS</strain>
    </source>
</reference>
<sequence>MRKVTTFLILFLLICTVEIMAEEPVATIHIISGQSTTAQLPHATVEYYGEFWWINGEICAPIHVIYDNGGDHGVCARPSGETDPEKLYEFKLENIEFDTWHQIQELKADDTDAESTFKVDNVDPLLGTVRLYLLHEDRTVTLSVGDSITAKGVPQATIKLIDINIGLFSTTVKFNVTYKTPIEADIVVYHYQAQGTPGATPNENQTNESPKIPPLNISTPIAMIVVGEHAAGADVAAGAKVGIAVQKWIDILKDKTAGEAARGFLGPLGPAIIKTTMAPIQNLNADAMLDTEVKDPDTIAPVVYTVGGPAANEYTKTILEKNANRLPVKFVKENGKWYLVSRYGDKWDGSYGIILTIPTAKDVFEFQQRRIEGKIKVADIVVAGLDRWGTYAACELLQGEFMKPILGEKPRPELEYLIELQGRALMLFSQNPLEAFTITIDPNNPFKLQPIAIIVDKNGQIVKVLVG</sequence>
<accession>A0A172WF69</accession>